<reference evidence="13" key="2">
    <citation type="submission" date="2021-02" db="UniProtKB">
        <authorList>
            <consortium name="EnsemblMetazoa"/>
        </authorList>
    </citation>
    <scope>IDENTIFICATION</scope>
    <source>
        <strain evidence="13">JHB</strain>
    </source>
</reference>
<keyword evidence="14" id="KW-1185">Reference proteome</keyword>
<evidence type="ECO:0000313" key="14">
    <source>
        <dbReference type="Proteomes" id="UP000002320"/>
    </source>
</evidence>
<evidence type="ECO:0000256" key="1">
    <source>
        <dbReference type="ARBA" id="ARBA00001163"/>
    </source>
</evidence>
<dbReference type="EMBL" id="DS231888">
    <property type="protein sequence ID" value="EDS43563.1"/>
    <property type="molecule type" value="Genomic_DNA"/>
</dbReference>
<evidence type="ECO:0000256" key="2">
    <source>
        <dbReference type="ARBA" id="ARBA00002506"/>
    </source>
</evidence>
<feature type="domain" description="Oxo-4-hydroxy-4-carboxy-5-ureidoimidazoline decarboxylase" evidence="11">
    <location>
        <begin position="12"/>
        <end position="168"/>
    </location>
</feature>
<dbReference type="UniPathway" id="UPA00394">
    <property type="reaction ID" value="UER00652"/>
</dbReference>
<dbReference type="PANTHER" id="PTHR43466:SF1">
    <property type="entry name" value="2-OXO-4-HYDROXY-4-CARBOXY-5-UREIDOIMIDAZOLINE DECARBOXYLASE-RELATED"/>
    <property type="match status" value="1"/>
</dbReference>
<evidence type="ECO:0000256" key="8">
    <source>
        <dbReference type="ARBA" id="ARBA00023239"/>
    </source>
</evidence>
<dbReference type="PANTHER" id="PTHR43466">
    <property type="entry name" value="2-OXO-4-HYDROXY-4-CARBOXY-5-UREIDOIMIDAZOLINE DECARBOXYLASE-RELATED"/>
    <property type="match status" value="1"/>
</dbReference>
<dbReference type="OMA" id="VICAREA"/>
<evidence type="ECO:0000256" key="4">
    <source>
        <dbReference type="ARBA" id="ARBA00005793"/>
    </source>
</evidence>
<organism>
    <name type="scientific">Culex quinquefasciatus</name>
    <name type="common">Southern house mosquito</name>
    <name type="synonym">Culex pungens</name>
    <dbReference type="NCBI Taxonomy" id="7176"/>
    <lineage>
        <taxon>Eukaryota</taxon>
        <taxon>Metazoa</taxon>
        <taxon>Ecdysozoa</taxon>
        <taxon>Arthropoda</taxon>
        <taxon>Hexapoda</taxon>
        <taxon>Insecta</taxon>
        <taxon>Pterygota</taxon>
        <taxon>Neoptera</taxon>
        <taxon>Endopterygota</taxon>
        <taxon>Diptera</taxon>
        <taxon>Nematocera</taxon>
        <taxon>Culicoidea</taxon>
        <taxon>Culicidae</taxon>
        <taxon>Culicinae</taxon>
        <taxon>Culicini</taxon>
        <taxon>Culex</taxon>
        <taxon>Culex</taxon>
    </lineage>
</organism>
<dbReference type="GO" id="GO:0000255">
    <property type="term" value="P:allantoin metabolic process"/>
    <property type="evidence" value="ECO:0007669"/>
    <property type="project" value="InterPro"/>
</dbReference>
<dbReference type="Gene3D" id="1.10.3330.10">
    <property type="entry name" value="Oxo-4-hydroxy-4-carboxy-5-ureidoimidazoline decarboxylase"/>
    <property type="match status" value="1"/>
</dbReference>
<evidence type="ECO:0000256" key="9">
    <source>
        <dbReference type="ARBA" id="ARBA00030624"/>
    </source>
</evidence>
<dbReference type="NCBIfam" id="TIGR03164">
    <property type="entry name" value="UHCUDC"/>
    <property type="match status" value="1"/>
</dbReference>
<evidence type="ECO:0000256" key="7">
    <source>
        <dbReference type="ARBA" id="ARBA00022793"/>
    </source>
</evidence>
<protein>
    <recommendedName>
        <fullName evidence="5">2-oxo-4-hydroxy-4-carboxy-5-ureidoimidazoline decarboxylase</fullName>
        <ecNumber evidence="5">4.1.1.97</ecNumber>
    </recommendedName>
    <alternativeName>
        <fullName evidence="10">Parahox neighbor</fullName>
    </alternativeName>
    <alternativeName>
        <fullName evidence="9">Ureidoimidazoline (2-oxo-4-hydroxy-4-carboxy-5-) decarboxylase</fullName>
    </alternativeName>
</protein>
<dbReference type="STRING" id="7176.B0WCJ2"/>
<dbReference type="InterPro" id="IPR017580">
    <property type="entry name" value="OHCU_decarboxylase-1"/>
</dbReference>
<keyword evidence="7" id="KW-0210">Decarboxylase</keyword>
<evidence type="ECO:0000313" key="12">
    <source>
        <dbReference type="EMBL" id="EDS43563.1"/>
    </source>
</evidence>
<comment type="function">
    <text evidence="2">Catalyzes the stereoselective decarboxylation of 2-oxo-4-hydroxy-4-carboxy-5-ureidoimidazoline (OHCU) to (S)-allantoin.</text>
</comment>
<dbReference type="InterPro" id="IPR018020">
    <property type="entry name" value="OHCU_decarboxylase"/>
</dbReference>
<dbReference type="SUPFAM" id="SSF158694">
    <property type="entry name" value="UraD-Like"/>
    <property type="match status" value="1"/>
</dbReference>
<reference evidence="12" key="1">
    <citation type="submission" date="2007-03" db="EMBL/GenBank/DDBJ databases">
        <title>Annotation of Culex pipiens quinquefasciatus.</title>
        <authorList>
            <consortium name="The Broad Institute Genome Sequencing Platform"/>
            <person name="Atkinson P.W."/>
            <person name="Hemingway J."/>
            <person name="Christensen B.M."/>
            <person name="Higgs S."/>
            <person name="Kodira C."/>
            <person name="Hannick L."/>
            <person name="Megy K."/>
            <person name="O'Leary S."/>
            <person name="Pearson M."/>
            <person name="Haas B.J."/>
            <person name="Mauceli E."/>
            <person name="Wortman J.R."/>
            <person name="Lee N.H."/>
            <person name="Guigo R."/>
            <person name="Stanke M."/>
            <person name="Alvarado L."/>
            <person name="Amedeo P."/>
            <person name="Antoine C.H."/>
            <person name="Arensburger P."/>
            <person name="Bidwell S.L."/>
            <person name="Crawford M."/>
            <person name="Camaro F."/>
            <person name="Devon K."/>
            <person name="Engels R."/>
            <person name="Hammond M."/>
            <person name="Howarth C."/>
            <person name="Koehrsen M."/>
            <person name="Lawson D."/>
            <person name="Montgomery P."/>
            <person name="Nene V."/>
            <person name="Nusbaum C."/>
            <person name="Puiu D."/>
            <person name="Romero-Severson J."/>
            <person name="Severson D.W."/>
            <person name="Shumway M."/>
            <person name="Sisk P."/>
            <person name="Stolte C."/>
            <person name="Zeng Q."/>
            <person name="Eisenstadt E."/>
            <person name="Fraser-Liggett C."/>
            <person name="Strausberg R."/>
            <person name="Galagan J."/>
            <person name="Birren B."/>
            <person name="Collins F.H."/>
        </authorList>
    </citation>
    <scope>NUCLEOTIDE SEQUENCE [LARGE SCALE GENOMIC DNA]</scope>
    <source>
        <strain evidence="12">JHB</strain>
    </source>
</reference>
<evidence type="ECO:0000256" key="6">
    <source>
        <dbReference type="ARBA" id="ARBA00022631"/>
    </source>
</evidence>
<evidence type="ECO:0000313" key="13">
    <source>
        <dbReference type="EnsemblMetazoa" id="CPIJ004816-PA"/>
    </source>
</evidence>
<keyword evidence="6" id="KW-0659">Purine metabolism</keyword>
<dbReference type="GO" id="GO:0051997">
    <property type="term" value="F:2-oxo-4-hydroxy-4-carboxy-5-ureidoimidazoline decarboxylase activity"/>
    <property type="evidence" value="ECO:0007669"/>
    <property type="project" value="UniProtKB-EC"/>
</dbReference>
<evidence type="ECO:0000259" key="11">
    <source>
        <dbReference type="Pfam" id="PF09349"/>
    </source>
</evidence>
<dbReference type="InterPro" id="IPR036778">
    <property type="entry name" value="OHCU_decarboxylase_sf"/>
</dbReference>
<dbReference type="Pfam" id="PF09349">
    <property type="entry name" value="OHCU_decarbox"/>
    <property type="match status" value="1"/>
</dbReference>
<evidence type="ECO:0000256" key="10">
    <source>
        <dbReference type="ARBA" id="ARBA00032116"/>
    </source>
</evidence>
<comment type="similarity">
    <text evidence="4">Belongs to the OHCU decarboxylase family.</text>
</comment>
<evidence type="ECO:0000256" key="3">
    <source>
        <dbReference type="ARBA" id="ARBA00004754"/>
    </source>
</evidence>
<name>B0WCJ2_CULQU</name>
<dbReference type="Proteomes" id="UP000002320">
    <property type="component" value="Unassembled WGS sequence"/>
</dbReference>
<dbReference type="HOGENOM" id="CLU_092522_1_0_1"/>
<dbReference type="GO" id="GO:0005777">
    <property type="term" value="C:peroxisome"/>
    <property type="evidence" value="ECO:0007669"/>
    <property type="project" value="TreeGrafter"/>
</dbReference>
<dbReference type="eggNOG" id="KOG0848">
    <property type="taxonomic scope" value="Eukaryota"/>
</dbReference>
<accession>B0WCJ2</accession>
<dbReference type="VEuPathDB" id="VectorBase:CQUJHB013906"/>
<keyword evidence="8" id="KW-0456">Lyase</keyword>
<dbReference type="GO" id="GO:0006144">
    <property type="term" value="P:purine nucleobase metabolic process"/>
    <property type="evidence" value="ECO:0007669"/>
    <property type="project" value="UniProtKB-KW"/>
</dbReference>
<dbReference type="EC" id="4.1.1.97" evidence="5"/>
<gene>
    <name evidence="13" type="primary">6036368</name>
    <name evidence="12" type="ORF">CpipJ_CPIJ004816</name>
</gene>
<comment type="catalytic activity">
    <reaction evidence="1">
        <text>5-hydroxy-2-oxo-4-ureido-2,5-dihydro-1H-imidazole-5-carboxylate + H(+) = (S)-allantoin + CO2</text>
        <dbReference type="Rhea" id="RHEA:26301"/>
        <dbReference type="ChEBI" id="CHEBI:15378"/>
        <dbReference type="ChEBI" id="CHEBI:15678"/>
        <dbReference type="ChEBI" id="CHEBI:16526"/>
        <dbReference type="ChEBI" id="CHEBI:58639"/>
        <dbReference type="EC" id="4.1.1.97"/>
    </reaction>
</comment>
<dbReference type="AlphaFoldDB" id="B0WCJ2"/>
<comment type="pathway">
    <text evidence="3">Purine metabolism; urate degradation; (S)-allantoin from urate: step 3/3.</text>
</comment>
<evidence type="ECO:0000256" key="5">
    <source>
        <dbReference type="ARBA" id="ARBA00012257"/>
    </source>
</evidence>
<dbReference type="VEuPathDB" id="VectorBase:CPIJ004816"/>
<dbReference type="GO" id="GO:0019628">
    <property type="term" value="P:urate catabolic process"/>
    <property type="evidence" value="ECO:0007669"/>
    <property type="project" value="UniProtKB-UniPathway"/>
</dbReference>
<proteinExistence type="inferred from homology"/>
<dbReference type="OrthoDB" id="9970124at2759"/>
<sequence length="175" mass="19850">MWFSKLTLELLNSLSAKEFHTTFGNVVECHPEAAVACSKKLPFASVDAVIATFDDYLQQLNVETKTRVLRSFPDLAGKLLDSHQLTEESTYEHACAGLDKLMAEDRDKLTTLNRKYQDKFGFPFVICAREASRFEAILNGITTRIHNLPEQELETGIGEAKKICRLRILELVERD</sequence>
<dbReference type="InParanoid" id="B0WCJ2"/>
<dbReference type="EnsemblMetazoa" id="CPIJ004816-RA">
    <property type="protein sequence ID" value="CPIJ004816-PA"/>
    <property type="gene ID" value="CPIJ004816"/>
</dbReference>
<dbReference type="KEGG" id="cqu:CpipJ_CPIJ004816"/>